<reference evidence="2 3" key="1">
    <citation type="submission" date="2024-03" db="EMBL/GenBank/DDBJ databases">
        <title>Aureococcus anophagefferens CCMP1851 and Kratosvirus quantuckense: Draft genome of a second virus-susceptible host strain in the model system.</title>
        <authorList>
            <person name="Chase E."/>
            <person name="Truchon A.R."/>
            <person name="Schepens W."/>
            <person name="Wilhelm S.W."/>
        </authorList>
    </citation>
    <scope>NUCLEOTIDE SEQUENCE [LARGE SCALE GENOMIC DNA]</scope>
    <source>
        <strain evidence="2 3">CCMP1851</strain>
    </source>
</reference>
<organism evidence="2 3">
    <name type="scientific">Aureococcus anophagefferens</name>
    <name type="common">Harmful bloom alga</name>
    <dbReference type="NCBI Taxonomy" id="44056"/>
    <lineage>
        <taxon>Eukaryota</taxon>
        <taxon>Sar</taxon>
        <taxon>Stramenopiles</taxon>
        <taxon>Ochrophyta</taxon>
        <taxon>Pelagophyceae</taxon>
        <taxon>Pelagomonadales</taxon>
        <taxon>Pelagomonadaceae</taxon>
        <taxon>Aureococcus</taxon>
    </lineage>
</organism>
<comment type="caution">
    <text evidence="2">The sequence shown here is derived from an EMBL/GenBank/DDBJ whole genome shotgun (WGS) entry which is preliminary data.</text>
</comment>
<keyword evidence="1" id="KW-0732">Signal</keyword>
<dbReference type="Gene3D" id="3.40.50.300">
    <property type="entry name" value="P-loop containing nucleotide triphosphate hydrolases"/>
    <property type="match status" value="1"/>
</dbReference>
<evidence type="ECO:0000256" key="1">
    <source>
        <dbReference type="SAM" id="SignalP"/>
    </source>
</evidence>
<evidence type="ECO:0000313" key="3">
    <source>
        <dbReference type="Proteomes" id="UP001363151"/>
    </source>
</evidence>
<proteinExistence type="predicted"/>
<sequence>MRRATLAALLLLRVAAPRPLGSKAARVAAPRPPPKRALPEDCANNTLIFGVGLPKSGTRSLGAAASALGITSAKGMTRGEHGVEYGFRKHLIPFAAGSANASNPLRRLDEHAWATSTLYTDFPFYALSCALAAAYPRALFVDVRRDCDAWAQSALSQLFCVWLRAGCMRAETFCAKRATNVPKTHIAVGFCTTK</sequence>
<dbReference type="EMBL" id="JBBJCI010000151">
    <property type="protein sequence ID" value="KAK7242017.1"/>
    <property type="molecule type" value="Genomic_DNA"/>
</dbReference>
<accession>A0ABR1G0K9</accession>
<evidence type="ECO:0000313" key="2">
    <source>
        <dbReference type="EMBL" id="KAK7242017.1"/>
    </source>
</evidence>
<keyword evidence="3" id="KW-1185">Reference proteome</keyword>
<protein>
    <recommendedName>
        <fullName evidence="4">Sulfotransferase domain-containing protein</fullName>
    </recommendedName>
</protein>
<dbReference type="InterPro" id="IPR040632">
    <property type="entry name" value="Sulfotransfer_4"/>
</dbReference>
<dbReference type="Proteomes" id="UP001363151">
    <property type="component" value="Unassembled WGS sequence"/>
</dbReference>
<feature type="chain" id="PRO_5045397695" description="Sulfotransferase domain-containing protein" evidence="1">
    <location>
        <begin position="18"/>
        <end position="194"/>
    </location>
</feature>
<name>A0ABR1G0K9_AURAN</name>
<dbReference type="Pfam" id="PF17784">
    <property type="entry name" value="Sulfotransfer_4"/>
    <property type="match status" value="1"/>
</dbReference>
<dbReference type="SUPFAM" id="SSF52540">
    <property type="entry name" value="P-loop containing nucleoside triphosphate hydrolases"/>
    <property type="match status" value="1"/>
</dbReference>
<gene>
    <name evidence="2" type="ORF">SO694_00018314</name>
</gene>
<feature type="signal peptide" evidence="1">
    <location>
        <begin position="1"/>
        <end position="17"/>
    </location>
</feature>
<dbReference type="InterPro" id="IPR027417">
    <property type="entry name" value="P-loop_NTPase"/>
</dbReference>
<evidence type="ECO:0008006" key="4">
    <source>
        <dbReference type="Google" id="ProtNLM"/>
    </source>
</evidence>